<proteinExistence type="inferred from homology"/>
<dbReference type="AlphaFoldDB" id="A0A1T4P9Q5"/>
<dbReference type="GO" id="GO:0005886">
    <property type="term" value="C:plasma membrane"/>
    <property type="evidence" value="ECO:0007669"/>
    <property type="project" value="UniProtKB-SubCell"/>
</dbReference>
<name>A0A1T4P9Q5_9FUSO</name>
<feature type="transmembrane region" description="Helical" evidence="5">
    <location>
        <begin position="71"/>
        <end position="90"/>
    </location>
</feature>
<dbReference type="Proteomes" id="UP000191153">
    <property type="component" value="Unassembled WGS sequence"/>
</dbReference>
<feature type="transmembrane region" description="Helical" evidence="5">
    <location>
        <begin position="102"/>
        <end position="120"/>
    </location>
</feature>
<evidence type="ECO:0000256" key="1">
    <source>
        <dbReference type="ARBA" id="ARBA00004141"/>
    </source>
</evidence>
<evidence type="ECO:0000256" key="4">
    <source>
        <dbReference type="ARBA" id="ARBA00023136"/>
    </source>
</evidence>
<dbReference type="EMBL" id="FUWX01000013">
    <property type="protein sequence ID" value="SJZ87966.1"/>
    <property type="molecule type" value="Genomic_DNA"/>
</dbReference>
<organism evidence="6 7">
    <name type="scientific">Cetobacterium ceti</name>
    <dbReference type="NCBI Taxonomy" id="180163"/>
    <lineage>
        <taxon>Bacteria</taxon>
        <taxon>Fusobacteriati</taxon>
        <taxon>Fusobacteriota</taxon>
        <taxon>Fusobacteriia</taxon>
        <taxon>Fusobacteriales</taxon>
        <taxon>Fusobacteriaceae</taxon>
        <taxon>Cetobacterium</taxon>
    </lineage>
</organism>
<dbReference type="PANTHER" id="PTHR43701:SF2">
    <property type="entry name" value="MEMBRANE TRANSPORTER PROTEIN YJNA-RELATED"/>
    <property type="match status" value="1"/>
</dbReference>
<keyword evidence="3 5" id="KW-1133">Transmembrane helix</keyword>
<evidence type="ECO:0000313" key="7">
    <source>
        <dbReference type="Proteomes" id="UP000191153"/>
    </source>
</evidence>
<evidence type="ECO:0000256" key="2">
    <source>
        <dbReference type="ARBA" id="ARBA00022692"/>
    </source>
</evidence>
<comment type="subcellular location">
    <subcellularLocation>
        <location evidence="5">Cell membrane</location>
        <topology evidence="5">Multi-pass membrane protein</topology>
    </subcellularLocation>
    <subcellularLocation>
        <location evidence="1">Membrane</location>
        <topology evidence="1">Multi-pass membrane protein</topology>
    </subcellularLocation>
</comment>
<feature type="transmembrane region" description="Helical" evidence="5">
    <location>
        <begin position="39"/>
        <end position="59"/>
    </location>
</feature>
<accession>A0A1T4P9Q5</accession>
<protein>
    <recommendedName>
        <fullName evidence="5">Probable membrane transporter protein</fullName>
    </recommendedName>
</protein>
<sequence length="255" mass="27374">MISIYFFTAIIATTLGSLAGLGGGVIIKPVLDTLNHFDLSSVSILSSCTVFAMALISTFRQMKNGFQVQKQMIVLSIGSILGGVLGKHFFDLFLKLFIDEQIGKGIQALILSVLLIITLLKNKLPKHKISNSYFIFFLGLFLGGIASFLGIGGGPINVAILVIFMSLPTKVAAINSVFIILLSQFSKLSLLIIESKIQTVDIKILLFMVIGGIGGGILGAKLNKILSEEIIEKIFSISVLGIIVLNILNAIKAFT</sequence>
<feature type="transmembrane region" description="Helical" evidence="5">
    <location>
        <begin position="5"/>
        <end position="27"/>
    </location>
</feature>
<dbReference type="InterPro" id="IPR051598">
    <property type="entry name" value="TSUP/Inactive_protease-like"/>
</dbReference>
<feature type="transmembrane region" description="Helical" evidence="5">
    <location>
        <begin position="132"/>
        <end position="152"/>
    </location>
</feature>
<dbReference type="InterPro" id="IPR002781">
    <property type="entry name" value="TM_pro_TauE-like"/>
</dbReference>
<evidence type="ECO:0000256" key="3">
    <source>
        <dbReference type="ARBA" id="ARBA00022989"/>
    </source>
</evidence>
<keyword evidence="5" id="KW-1003">Cell membrane</keyword>
<feature type="transmembrane region" description="Helical" evidence="5">
    <location>
        <begin position="158"/>
        <end position="183"/>
    </location>
</feature>
<dbReference type="STRING" id="180163.SAMN02745174_01828"/>
<comment type="similarity">
    <text evidence="5">Belongs to the 4-toluene sulfonate uptake permease (TSUP) (TC 2.A.102) family.</text>
</comment>
<keyword evidence="2 5" id="KW-0812">Transmembrane</keyword>
<reference evidence="6 7" key="1">
    <citation type="submission" date="2017-02" db="EMBL/GenBank/DDBJ databases">
        <authorList>
            <person name="Peterson S.W."/>
        </authorList>
    </citation>
    <scope>NUCLEOTIDE SEQUENCE [LARGE SCALE GENOMIC DNA]</scope>
    <source>
        <strain evidence="6 7">ATCC 700028</strain>
    </source>
</reference>
<dbReference type="OrthoDB" id="3181470at2"/>
<evidence type="ECO:0000313" key="6">
    <source>
        <dbReference type="EMBL" id="SJZ87966.1"/>
    </source>
</evidence>
<keyword evidence="7" id="KW-1185">Reference proteome</keyword>
<feature type="transmembrane region" description="Helical" evidence="5">
    <location>
        <begin position="234"/>
        <end position="251"/>
    </location>
</feature>
<dbReference type="RefSeq" id="WP_078694289.1">
    <property type="nucleotide sequence ID" value="NZ_FUWX01000013.1"/>
</dbReference>
<gene>
    <name evidence="6" type="ORF">SAMN02745174_01828</name>
</gene>
<evidence type="ECO:0000256" key="5">
    <source>
        <dbReference type="RuleBase" id="RU363041"/>
    </source>
</evidence>
<dbReference type="Pfam" id="PF01925">
    <property type="entry name" value="TauE"/>
    <property type="match status" value="1"/>
</dbReference>
<dbReference type="PANTHER" id="PTHR43701">
    <property type="entry name" value="MEMBRANE TRANSPORTER PROTEIN MJ0441-RELATED"/>
    <property type="match status" value="1"/>
</dbReference>
<feature type="transmembrane region" description="Helical" evidence="5">
    <location>
        <begin position="204"/>
        <end position="222"/>
    </location>
</feature>
<keyword evidence="4 5" id="KW-0472">Membrane</keyword>